<reference evidence="1" key="1">
    <citation type="submission" date="2023-08" db="EMBL/GenBank/DDBJ databases">
        <authorList>
            <person name="Messyasz A."/>
            <person name="Mannisto M.K."/>
            <person name="Kerkhof L.J."/>
            <person name="Haggblom M."/>
        </authorList>
    </citation>
    <scope>NUCLEOTIDE SEQUENCE</scope>
    <source>
        <strain evidence="1">X5P6</strain>
    </source>
</reference>
<dbReference type="KEGG" id="tpsc:RBB77_20585"/>
<protein>
    <submittedName>
        <fullName evidence="1">Uncharacterized protein</fullName>
    </submittedName>
</protein>
<dbReference type="AlphaFoldDB" id="A0AAU7ZX70"/>
<accession>A0AAU7ZX70</accession>
<dbReference type="EMBL" id="CP132942">
    <property type="protein sequence ID" value="XCB35645.1"/>
    <property type="molecule type" value="Genomic_DNA"/>
</dbReference>
<gene>
    <name evidence="1" type="ORF">RBB77_20585</name>
</gene>
<sequence>MQQAHADFFAGAAFPLDQNGDIGLGYSLQLVSNRLHSGRLAEKNFERREIERDSGFDVVIQGHFFLSALGKNRNFAIRFTYARQAPFLVRKRMKARISWA</sequence>
<reference evidence="1" key="2">
    <citation type="journal article" date="2024" name="Environ. Microbiol.">
        <title>Genome analysis and description of Tunturibacter gen. nov. expands the diversity of Terriglobia in tundra soils.</title>
        <authorList>
            <person name="Messyasz A."/>
            <person name="Mannisto M.K."/>
            <person name="Kerkhof L.J."/>
            <person name="Haggblom M.M."/>
        </authorList>
    </citation>
    <scope>NUCLEOTIDE SEQUENCE</scope>
    <source>
        <strain evidence="1">X5P6</strain>
    </source>
</reference>
<name>A0AAU7ZX70_9BACT</name>
<proteinExistence type="predicted"/>
<dbReference type="RefSeq" id="WP_353067719.1">
    <property type="nucleotide sequence ID" value="NZ_CP132942.1"/>
</dbReference>
<evidence type="ECO:0000313" key="1">
    <source>
        <dbReference type="EMBL" id="XCB35645.1"/>
    </source>
</evidence>
<organism evidence="1">
    <name type="scientific">Tunturiibacter psychrotolerans</name>
    <dbReference type="NCBI Taxonomy" id="3069686"/>
    <lineage>
        <taxon>Bacteria</taxon>
        <taxon>Pseudomonadati</taxon>
        <taxon>Acidobacteriota</taxon>
        <taxon>Terriglobia</taxon>
        <taxon>Terriglobales</taxon>
        <taxon>Acidobacteriaceae</taxon>
        <taxon>Tunturiibacter</taxon>
    </lineage>
</organism>